<feature type="non-terminal residue" evidence="2">
    <location>
        <position position="1"/>
    </location>
</feature>
<dbReference type="AlphaFoldDB" id="A0A5J9WTR2"/>
<gene>
    <name evidence="2" type="ORF">EJB05_02023</name>
</gene>
<comment type="caution">
    <text evidence="2">The sequence shown here is derived from an EMBL/GenBank/DDBJ whole genome shotgun (WGS) entry which is preliminary data.</text>
</comment>
<dbReference type="EMBL" id="RWGY01000002">
    <property type="protein sequence ID" value="TVU50644.1"/>
    <property type="molecule type" value="Genomic_DNA"/>
</dbReference>
<sequence>MESPRASNNNDNSGAVEGPDRLVVAVAYLYPFLDSVHHDRFLVAEIPFMSRSERLRRWREEEEESDEDDVVFLGAMLVVVKRKRSKKKFRGSLPGRPNMPRDIPRRSRAHLLGLLR</sequence>
<dbReference type="OrthoDB" id="414558at2759"/>
<reference evidence="2 3" key="1">
    <citation type="journal article" date="2019" name="Sci. Rep.">
        <title>A high-quality genome of Eragrostis curvula grass provides insights into Poaceae evolution and supports new strategies to enhance forage quality.</title>
        <authorList>
            <person name="Carballo J."/>
            <person name="Santos B.A.C.M."/>
            <person name="Zappacosta D."/>
            <person name="Garbus I."/>
            <person name="Selva J.P."/>
            <person name="Gallo C.A."/>
            <person name="Diaz A."/>
            <person name="Albertini E."/>
            <person name="Caccamo M."/>
            <person name="Echenique V."/>
        </authorList>
    </citation>
    <scope>NUCLEOTIDE SEQUENCE [LARGE SCALE GENOMIC DNA]</scope>
    <source>
        <strain evidence="3">cv. Victoria</strain>
        <tissue evidence="2">Leaf</tissue>
    </source>
</reference>
<dbReference type="Gramene" id="TVU50644">
    <property type="protein sequence ID" value="TVU50644"/>
    <property type="gene ID" value="EJB05_02023"/>
</dbReference>
<name>A0A5J9WTR2_9POAL</name>
<evidence type="ECO:0000313" key="2">
    <source>
        <dbReference type="EMBL" id="TVU50644.1"/>
    </source>
</evidence>
<evidence type="ECO:0000256" key="1">
    <source>
        <dbReference type="SAM" id="MobiDB-lite"/>
    </source>
</evidence>
<proteinExistence type="predicted"/>
<dbReference type="Proteomes" id="UP000324897">
    <property type="component" value="Chromosome 6"/>
</dbReference>
<evidence type="ECO:0000313" key="3">
    <source>
        <dbReference type="Proteomes" id="UP000324897"/>
    </source>
</evidence>
<protein>
    <submittedName>
        <fullName evidence="2">Uncharacterized protein</fullName>
    </submittedName>
</protein>
<accession>A0A5J9WTR2</accession>
<organism evidence="2 3">
    <name type="scientific">Eragrostis curvula</name>
    <name type="common">weeping love grass</name>
    <dbReference type="NCBI Taxonomy" id="38414"/>
    <lineage>
        <taxon>Eukaryota</taxon>
        <taxon>Viridiplantae</taxon>
        <taxon>Streptophyta</taxon>
        <taxon>Embryophyta</taxon>
        <taxon>Tracheophyta</taxon>
        <taxon>Spermatophyta</taxon>
        <taxon>Magnoliopsida</taxon>
        <taxon>Liliopsida</taxon>
        <taxon>Poales</taxon>
        <taxon>Poaceae</taxon>
        <taxon>PACMAD clade</taxon>
        <taxon>Chloridoideae</taxon>
        <taxon>Eragrostideae</taxon>
        <taxon>Eragrostidinae</taxon>
        <taxon>Eragrostis</taxon>
    </lineage>
</organism>
<feature type="region of interest" description="Disordered" evidence="1">
    <location>
        <begin position="86"/>
        <end position="106"/>
    </location>
</feature>
<keyword evidence="3" id="KW-1185">Reference proteome</keyword>